<dbReference type="CDD" id="cd05403">
    <property type="entry name" value="NT_KNTase_like"/>
    <property type="match status" value="1"/>
</dbReference>
<dbReference type="InterPro" id="IPR043519">
    <property type="entry name" value="NT_sf"/>
</dbReference>
<evidence type="ECO:0000313" key="3">
    <source>
        <dbReference type="Proteomes" id="UP000266441"/>
    </source>
</evidence>
<feature type="domain" description="Polymerase nucleotidyl transferase" evidence="1">
    <location>
        <begin position="9"/>
        <end position="73"/>
    </location>
</feature>
<dbReference type="InterPro" id="IPR052548">
    <property type="entry name" value="Type_VII_TA_antitoxin"/>
</dbReference>
<dbReference type="GO" id="GO:0016740">
    <property type="term" value="F:transferase activity"/>
    <property type="evidence" value="ECO:0007669"/>
    <property type="project" value="UniProtKB-KW"/>
</dbReference>
<comment type="caution">
    <text evidence="2">The sequence shown here is derived from an EMBL/GenBank/DDBJ whole genome shotgun (WGS) entry which is preliminary data.</text>
</comment>
<dbReference type="RefSeq" id="WP_119349222.1">
    <property type="nucleotide sequence ID" value="NZ_QWET01000004.1"/>
</dbReference>
<gene>
    <name evidence="2" type="ORF">D1164_06900</name>
</gene>
<dbReference type="Gene3D" id="3.30.460.10">
    <property type="entry name" value="Beta Polymerase, domain 2"/>
    <property type="match status" value="1"/>
</dbReference>
<dbReference type="AlphaFoldDB" id="A0A399D337"/>
<proteinExistence type="predicted"/>
<name>A0A399D337_9BACT</name>
<dbReference type="OrthoDB" id="1321649at2"/>
<dbReference type="SUPFAM" id="SSF81301">
    <property type="entry name" value="Nucleotidyltransferase"/>
    <property type="match status" value="1"/>
</dbReference>
<dbReference type="Proteomes" id="UP000266441">
    <property type="component" value="Unassembled WGS sequence"/>
</dbReference>
<keyword evidence="2" id="KW-0808">Transferase</keyword>
<evidence type="ECO:0000313" key="2">
    <source>
        <dbReference type="EMBL" id="RIH65987.1"/>
    </source>
</evidence>
<keyword evidence="3" id="KW-1185">Reference proteome</keyword>
<dbReference type="PANTHER" id="PTHR33933:SF1">
    <property type="entry name" value="PROTEIN ADENYLYLTRANSFERASE MNTA-RELATED"/>
    <property type="match status" value="1"/>
</dbReference>
<dbReference type="PANTHER" id="PTHR33933">
    <property type="entry name" value="NUCLEOTIDYLTRANSFERASE"/>
    <property type="match status" value="1"/>
</dbReference>
<organism evidence="2 3">
    <name type="scientific">Mariniphaga sediminis</name>
    <dbReference type="NCBI Taxonomy" id="1628158"/>
    <lineage>
        <taxon>Bacteria</taxon>
        <taxon>Pseudomonadati</taxon>
        <taxon>Bacteroidota</taxon>
        <taxon>Bacteroidia</taxon>
        <taxon>Marinilabiliales</taxon>
        <taxon>Prolixibacteraceae</taxon>
        <taxon>Mariniphaga</taxon>
    </lineage>
</organism>
<sequence>MSEPIKILNQLKKNLKEVLGNRIQKVILFGSRIKNEENEYSDLDVLIVTDKIFSWKEKNIIRDICFDISVDYEILVDSKIISQEEIDTKFWGKHPLITDALKSGVYAD</sequence>
<dbReference type="InterPro" id="IPR002934">
    <property type="entry name" value="Polymerase_NTP_transf_dom"/>
</dbReference>
<reference evidence="2 3" key="1">
    <citation type="journal article" date="2015" name="Int. J. Syst. Evol. Microbiol.">
        <title>Mariniphaga sediminis sp. nov., isolated from coastal sediment.</title>
        <authorList>
            <person name="Wang F.Q."/>
            <person name="Shen Q.Y."/>
            <person name="Chen G.J."/>
            <person name="Du Z.J."/>
        </authorList>
    </citation>
    <scope>NUCLEOTIDE SEQUENCE [LARGE SCALE GENOMIC DNA]</scope>
    <source>
        <strain evidence="2 3">SY21</strain>
    </source>
</reference>
<dbReference type="Pfam" id="PF01909">
    <property type="entry name" value="NTP_transf_2"/>
    <property type="match status" value="1"/>
</dbReference>
<evidence type="ECO:0000259" key="1">
    <source>
        <dbReference type="Pfam" id="PF01909"/>
    </source>
</evidence>
<accession>A0A399D337</accession>
<dbReference type="EMBL" id="QWET01000004">
    <property type="protein sequence ID" value="RIH65987.1"/>
    <property type="molecule type" value="Genomic_DNA"/>
</dbReference>
<protein>
    <submittedName>
        <fullName evidence="2">Nucleotidyltransferase domain-containing protein</fullName>
    </submittedName>
</protein>